<evidence type="ECO:0000256" key="1">
    <source>
        <dbReference type="PROSITE-ProRule" id="PRU00042"/>
    </source>
</evidence>
<comment type="caution">
    <text evidence="4">The sequence shown here is derived from an EMBL/GenBank/DDBJ whole genome shotgun (WGS) entry which is preliminary data.</text>
</comment>
<keyword evidence="1" id="KW-0863">Zinc-finger</keyword>
<gene>
    <name evidence="4" type="ORF">MN116_008379</name>
</gene>
<dbReference type="GO" id="GO:0000977">
    <property type="term" value="F:RNA polymerase II transcription regulatory region sequence-specific DNA binding"/>
    <property type="evidence" value="ECO:0007669"/>
    <property type="project" value="TreeGrafter"/>
</dbReference>
<keyword evidence="5" id="KW-1185">Reference proteome</keyword>
<reference evidence="4" key="1">
    <citation type="submission" date="2022-04" db="EMBL/GenBank/DDBJ databases">
        <authorList>
            <person name="Xu L."/>
            <person name="Lv Z."/>
        </authorList>
    </citation>
    <scope>NUCLEOTIDE SEQUENCE</scope>
    <source>
        <strain evidence="4">LV_2022a</strain>
    </source>
</reference>
<keyword evidence="1" id="KW-0479">Metal-binding</keyword>
<proteinExistence type="predicted"/>
<feature type="region of interest" description="Disordered" evidence="2">
    <location>
        <begin position="770"/>
        <end position="790"/>
    </location>
</feature>
<dbReference type="GO" id="GO:0008270">
    <property type="term" value="F:zinc ion binding"/>
    <property type="evidence" value="ECO:0007669"/>
    <property type="project" value="UniProtKB-KW"/>
</dbReference>
<dbReference type="GO" id="GO:0005634">
    <property type="term" value="C:nucleus"/>
    <property type="evidence" value="ECO:0007669"/>
    <property type="project" value="TreeGrafter"/>
</dbReference>
<organism evidence="4 5">
    <name type="scientific">Schistosoma mekongi</name>
    <name type="common">Parasitic worm</name>
    <dbReference type="NCBI Taxonomy" id="38744"/>
    <lineage>
        <taxon>Eukaryota</taxon>
        <taxon>Metazoa</taxon>
        <taxon>Spiralia</taxon>
        <taxon>Lophotrochozoa</taxon>
        <taxon>Platyhelminthes</taxon>
        <taxon>Trematoda</taxon>
        <taxon>Digenea</taxon>
        <taxon>Strigeidida</taxon>
        <taxon>Schistosomatoidea</taxon>
        <taxon>Schistosomatidae</taxon>
        <taxon>Schistosoma</taxon>
    </lineage>
</organism>
<dbReference type="InterPro" id="IPR040373">
    <property type="entry name" value="CASZ1"/>
</dbReference>
<feature type="region of interest" description="Disordered" evidence="2">
    <location>
        <begin position="93"/>
        <end position="120"/>
    </location>
</feature>
<dbReference type="Proteomes" id="UP001292079">
    <property type="component" value="Unassembled WGS sequence"/>
</dbReference>
<sequence>MNATTRINILSITATTTNNNNNCNDTTQIMKNNEVNEGVNNTTTIMNSDNDYKNEDNSLIINDFNRNILILMRSGCKRIMPMNDEMNQRKMNRISTMNDNRNNDEDDDKKNTVEDDDIENEVSNSQNNVLHHEKQDVITNQSVLHRSLAECLKRLCKEMENNSSNNNNSTSIMTLNEVNTIHKSVRCNYSPPSSSILEIPPTLLPVEALDLSMSSGTILNENVSSDLLKNGTKIFMQSLSPSSSSSTPSLSSFSSNTVPQHHPQHQQYTIHFTNTNQNDLLMNTHNHTTPNSISYPYHQHHQQSVYYDPLRIRNDVVTTTTIADNVTVVIPKMDSLLSNNLLLNTTVPNTTSNIQSNDNVTSNPLLFPGLPSTLFNLPSYLTYTNTIIPSKTTNTHQFIKESDYTESKELFSKLSNVINLHSNESYYNHVSFNDNEFYDTTTIMNKLLKSNNLINNNHNSNDQFNEAKNEEISTCTSVDETLIKEFDSELSLKPIDSCDTEQLDMKTASLWLTESDMHSIPNLVESIKKYHSNDECGFDMCRSSKIKEHYHCGICNKILLRREEMIRHAKWHRKREESMQYGFMRYSPYDDCTIASCPHNGRQTHYHCMQSNCDKVYVSTSDVQMHANYHRKDAVIIQEGFQRFRATENCGITKCPFFKEHTTHFHCRRNNCQFTFKNKADMEKHKIHHQKNDRFAQDGFRRYIKCENCDFPDCQYSGVINHIHCIRPGCDYVIHSSSQIISHKRKHDRRFTSISPRYMSMVCRDDLTQTTFSSSNQNNTDEDDDTLDTNKNKIDKNSLYTVFTRSDTNETDEHIVKQLFINEPLLPQTKLSNTFYSNSKSDTNSITNSFTINDFLNEVSKLVNLCICRRQTWEKLSYSSSSSSSSSTSSTSSPSSIDSDSDYKQIKTNHKHSLLSIKIDEILKAIHQSYDQHTNECFWPKCYSYINKNNENLNNYCITSKYWCKYWLIHLWEACITFYAYIECNDLLNCSIQSTTTTTTTTTTNNNNNNNNNNSNTHNNKHIHCYFWPKCHFIISLNQLNFHSLYEHLLLHNNYFITQLINLLINHNQLINIHNNLINNNNHNHNDHILNTSYNLTINSKRRGRPPKYAKHIHVPHINLPEIFTIDNDYTIDLTYSMFFNQSIIDQHVIINNSIHHHHNKTIINNNNNNDQLKHIQYGVKLFLTNELCPDIKCPYYTTHEEHYHCIKPRCYMATNRLDLMNIHRREFHQQIIIDKNFEYYDISIDCRRPICHNNKINKHFHCIYPNCEYTFIRAGTMQQHAKKHKENLKSINKIKYNNNDNMIITQTTLQRNNLSDICTSSSAGAATAAAEVAEEAISSSTITTTTTTVSSKAINTDMNVINSDRYNEFKYYVQSIPSFLPLGIHSEHIPILLPNTHKENLQNLSISTITNNNIIKKECIQNSSLPGFLPIWASAIATVDVNDPVKKESTNLLSNITNECISDISLPFNQLTEVCIPSESQLPVSTGQNGVQV</sequence>
<evidence type="ECO:0000313" key="5">
    <source>
        <dbReference type="Proteomes" id="UP001292079"/>
    </source>
</evidence>
<evidence type="ECO:0000259" key="3">
    <source>
        <dbReference type="PROSITE" id="PS50157"/>
    </source>
</evidence>
<dbReference type="GO" id="GO:0045944">
    <property type="term" value="P:positive regulation of transcription by RNA polymerase II"/>
    <property type="evidence" value="ECO:0007669"/>
    <property type="project" value="TreeGrafter"/>
</dbReference>
<dbReference type="InterPro" id="IPR013087">
    <property type="entry name" value="Znf_C2H2_type"/>
</dbReference>
<dbReference type="PROSITE" id="PS00028">
    <property type="entry name" value="ZINC_FINGER_C2H2_1"/>
    <property type="match status" value="4"/>
</dbReference>
<evidence type="ECO:0000313" key="4">
    <source>
        <dbReference type="EMBL" id="KAK4468222.1"/>
    </source>
</evidence>
<reference evidence="4" key="2">
    <citation type="journal article" date="2023" name="Infect Dis Poverty">
        <title>Chromosome-scale genome of the human blood fluke Schistosoma mekongi and its implications for public health.</title>
        <authorList>
            <person name="Zhou M."/>
            <person name="Xu L."/>
            <person name="Xu D."/>
            <person name="Chen W."/>
            <person name="Khan J."/>
            <person name="Hu Y."/>
            <person name="Huang H."/>
            <person name="Wei H."/>
            <person name="Zhang Y."/>
            <person name="Chusongsang P."/>
            <person name="Tanasarnprasert K."/>
            <person name="Hu X."/>
            <person name="Limpanont Y."/>
            <person name="Lv Z."/>
        </authorList>
    </citation>
    <scope>NUCLEOTIDE SEQUENCE</scope>
    <source>
        <strain evidence="4">LV_2022a</strain>
    </source>
</reference>
<feature type="compositionally biased region" description="Low complexity" evidence="2">
    <location>
        <begin position="879"/>
        <end position="898"/>
    </location>
</feature>
<name>A0AAE2D1Z4_SCHME</name>
<keyword evidence="1" id="KW-0862">Zinc</keyword>
<feature type="region of interest" description="Disordered" evidence="2">
    <location>
        <begin position="879"/>
        <end position="902"/>
    </location>
</feature>
<accession>A0AAE2D1Z4</accession>
<dbReference type="PANTHER" id="PTHR12451:SF0">
    <property type="entry name" value="ZINC FINGER PROTEIN CASTOR HOMOLOG 1"/>
    <property type="match status" value="1"/>
</dbReference>
<dbReference type="GO" id="GO:0045664">
    <property type="term" value="P:regulation of neuron differentiation"/>
    <property type="evidence" value="ECO:0007669"/>
    <property type="project" value="TreeGrafter"/>
</dbReference>
<dbReference type="GO" id="GO:0000981">
    <property type="term" value="F:DNA-binding transcription factor activity, RNA polymerase II-specific"/>
    <property type="evidence" value="ECO:0007669"/>
    <property type="project" value="TreeGrafter"/>
</dbReference>
<dbReference type="PANTHER" id="PTHR12451">
    <property type="entry name" value="TRANSCRIPTION FACTOR CASTOR PROTEIN MING -RELATED"/>
    <property type="match status" value="1"/>
</dbReference>
<evidence type="ECO:0000256" key="2">
    <source>
        <dbReference type="SAM" id="MobiDB-lite"/>
    </source>
</evidence>
<feature type="compositionally biased region" description="Low complexity" evidence="2">
    <location>
        <begin position="238"/>
        <end position="255"/>
    </location>
</feature>
<protein>
    <recommendedName>
        <fullName evidence="3">C2H2-type domain-containing protein</fullName>
    </recommendedName>
</protein>
<feature type="region of interest" description="Disordered" evidence="2">
    <location>
        <begin position="238"/>
        <end position="262"/>
    </location>
</feature>
<feature type="domain" description="C2H2-type" evidence="3">
    <location>
        <begin position="550"/>
        <end position="577"/>
    </location>
</feature>
<dbReference type="EMBL" id="JALJAT010000007">
    <property type="protein sequence ID" value="KAK4468222.1"/>
    <property type="molecule type" value="Genomic_DNA"/>
</dbReference>
<dbReference type="PROSITE" id="PS50157">
    <property type="entry name" value="ZINC_FINGER_C2H2_2"/>
    <property type="match status" value="1"/>
</dbReference>
<dbReference type="SMART" id="SM00355">
    <property type="entry name" value="ZnF_C2H2"/>
    <property type="match status" value="6"/>
</dbReference>